<evidence type="ECO:0000313" key="1">
    <source>
        <dbReference type="EMBL" id="TGB03268.1"/>
    </source>
</evidence>
<sequence length="199" mass="22567">MLLWINGPFGVGKTQVAYELHRRLPGSFVCDPEHLGFGLHRMLPRPLRGDFQDLPLWRQGVRETVDTVLRAHPGPVLVPMTVVEPAYFQETVGALREAGHQVHHFALLASRETVLRRLRGRVTPLTRGDSFAHRQLDRCLAALRRPEFGQHVHTDHRTVPDIAEEIARTAGLVPTPSTDGRLTHFLRRGWVSARHIRFG</sequence>
<dbReference type="Gene3D" id="3.40.50.300">
    <property type="entry name" value="P-loop containing nucleotide triphosphate hydrolases"/>
    <property type="match status" value="1"/>
</dbReference>
<dbReference type="Proteomes" id="UP000297948">
    <property type="component" value="Unassembled WGS sequence"/>
</dbReference>
<keyword evidence="1" id="KW-0067">ATP-binding</keyword>
<dbReference type="InterPro" id="IPR027417">
    <property type="entry name" value="P-loop_NTPase"/>
</dbReference>
<dbReference type="RefSeq" id="WP_135340413.1">
    <property type="nucleotide sequence ID" value="NZ_JBHLTX010000025.1"/>
</dbReference>
<keyword evidence="1" id="KW-0547">Nucleotide-binding</keyword>
<name>A0A4Z0H0M7_9ACTN</name>
<proteinExistence type="predicted"/>
<reference evidence="1 2" key="1">
    <citation type="submission" date="2019-03" db="EMBL/GenBank/DDBJ databases">
        <authorList>
            <person name="Gonzalez-Pimentel J.L."/>
        </authorList>
    </citation>
    <scope>NUCLEOTIDE SEQUENCE [LARGE SCALE GENOMIC DNA]</scope>
    <source>
        <strain evidence="1 2">JCM 31289</strain>
    </source>
</reference>
<organism evidence="1 2">
    <name type="scientific">Streptomyces palmae</name>
    <dbReference type="NCBI Taxonomy" id="1701085"/>
    <lineage>
        <taxon>Bacteria</taxon>
        <taxon>Bacillati</taxon>
        <taxon>Actinomycetota</taxon>
        <taxon>Actinomycetes</taxon>
        <taxon>Kitasatosporales</taxon>
        <taxon>Streptomycetaceae</taxon>
        <taxon>Streptomyces</taxon>
    </lineage>
</organism>
<dbReference type="OrthoDB" id="9799092at2"/>
<dbReference type="AlphaFoldDB" id="A0A4Z0H0M7"/>
<dbReference type="SUPFAM" id="SSF52540">
    <property type="entry name" value="P-loop containing nucleoside triphosphate hydrolases"/>
    <property type="match status" value="1"/>
</dbReference>
<evidence type="ECO:0000313" key="2">
    <source>
        <dbReference type="Proteomes" id="UP000297948"/>
    </source>
</evidence>
<keyword evidence="2" id="KW-1185">Reference proteome</keyword>
<gene>
    <name evidence="1" type="ORF">E4099_19720</name>
</gene>
<dbReference type="EMBL" id="SRID01000195">
    <property type="protein sequence ID" value="TGB03268.1"/>
    <property type="molecule type" value="Genomic_DNA"/>
</dbReference>
<dbReference type="Pfam" id="PF13671">
    <property type="entry name" value="AAA_33"/>
    <property type="match status" value="1"/>
</dbReference>
<dbReference type="GO" id="GO:0005524">
    <property type="term" value="F:ATP binding"/>
    <property type="evidence" value="ECO:0007669"/>
    <property type="project" value="UniProtKB-KW"/>
</dbReference>
<protein>
    <submittedName>
        <fullName evidence="1">ATP-binding protein</fullName>
    </submittedName>
</protein>
<accession>A0A4Z0H0M7</accession>
<comment type="caution">
    <text evidence="1">The sequence shown here is derived from an EMBL/GenBank/DDBJ whole genome shotgun (WGS) entry which is preliminary data.</text>
</comment>